<dbReference type="PANTHER" id="PTHR13338">
    <property type="entry name" value="UPF0240 PROTEIN"/>
    <property type="match status" value="1"/>
</dbReference>
<dbReference type="PANTHER" id="PTHR13338:SF4">
    <property type="entry name" value="NADH DEHYDROGENASE [UBIQUINONE] 1 ALPHA SUBCOMPLEX ASSEMBLY FACTOR 4"/>
    <property type="match status" value="1"/>
</dbReference>
<evidence type="ECO:0000256" key="3">
    <source>
        <dbReference type="ARBA" id="ARBA00021777"/>
    </source>
</evidence>
<protein>
    <recommendedName>
        <fullName evidence="3">NADH dehydrogenase [ubiquinone] 1 alpha subcomplex assembly factor 4</fullName>
    </recommendedName>
</protein>
<sequence>SAEFQEEVKKKDEYLLNLLKDVYVDSRDPSKQVNKGRSLPSKPEERRLTKIGHLSQLDVQTVPKGKISVVEVLTLLSNHQRSPQTWTAEKIAKEYSLELRDVTALLTFFLPFVVEIFPPKDTKALKSR</sequence>
<name>A0ABQ7SXR7_PHRPL</name>
<dbReference type="InterPro" id="IPR009622">
    <property type="entry name" value="NDUFAF4"/>
</dbReference>
<gene>
    <name evidence="4" type="ORF">JD844_024218</name>
</gene>
<evidence type="ECO:0000256" key="1">
    <source>
        <dbReference type="ARBA" id="ARBA00010698"/>
    </source>
</evidence>
<evidence type="ECO:0000313" key="5">
    <source>
        <dbReference type="Proteomes" id="UP000826234"/>
    </source>
</evidence>
<accession>A0ABQ7SXR7</accession>
<reference evidence="4 5" key="1">
    <citation type="journal article" date="2022" name="Gigascience">
        <title>A chromosome-level genome assembly and annotation of the desert horned lizard, Phrynosoma platyrhinos, provides insight into chromosomal rearrangements among reptiles.</title>
        <authorList>
            <person name="Koochekian N."/>
            <person name="Ascanio A."/>
            <person name="Farleigh K."/>
            <person name="Card D.C."/>
            <person name="Schield D.R."/>
            <person name="Castoe T.A."/>
            <person name="Jezkova T."/>
        </authorList>
    </citation>
    <scope>NUCLEOTIDE SEQUENCE [LARGE SCALE GENOMIC DNA]</scope>
    <source>
        <strain evidence="4">NK-2021</strain>
    </source>
</reference>
<keyword evidence="5" id="KW-1185">Reference proteome</keyword>
<dbReference type="Proteomes" id="UP000826234">
    <property type="component" value="Unassembled WGS sequence"/>
</dbReference>
<comment type="subunit">
    <text evidence="2">Binds calmodulin. Interacts with NDUFAF3.</text>
</comment>
<dbReference type="EMBL" id="JAIPUX010003289">
    <property type="protein sequence ID" value="KAH0622162.1"/>
    <property type="molecule type" value="Genomic_DNA"/>
</dbReference>
<evidence type="ECO:0000256" key="2">
    <source>
        <dbReference type="ARBA" id="ARBA00011265"/>
    </source>
</evidence>
<evidence type="ECO:0000313" key="4">
    <source>
        <dbReference type="EMBL" id="KAH0622162.1"/>
    </source>
</evidence>
<organism evidence="4 5">
    <name type="scientific">Phrynosoma platyrhinos</name>
    <name type="common">Desert horned lizard</name>
    <dbReference type="NCBI Taxonomy" id="52577"/>
    <lineage>
        <taxon>Eukaryota</taxon>
        <taxon>Metazoa</taxon>
        <taxon>Chordata</taxon>
        <taxon>Craniata</taxon>
        <taxon>Vertebrata</taxon>
        <taxon>Euteleostomi</taxon>
        <taxon>Lepidosauria</taxon>
        <taxon>Squamata</taxon>
        <taxon>Bifurcata</taxon>
        <taxon>Unidentata</taxon>
        <taxon>Episquamata</taxon>
        <taxon>Toxicofera</taxon>
        <taxon>Iguania</taxon>
        <taxon>Phrynosomatidae</taxon>
        <taxon>Phrynosomatinae</taxon>
        <taxon>Phrynosoma</taxon>
    </lineage>
</organism>
<feature type="non-terminal residue" evidence="4">
    <location>
        <position position="1"/>
    </location>
</feature>
<comment type="caution">
    <text evidence="4">The sequence shown here is derived from an EMBL/GenBank/DDBJ whole genome shotgun (WGS) entry which is preliminary data.</text>
</comment>
<dbReference type="Pfam" id="PF06784">
    <property type="entry name" value="UPF0240"/>
    <property type="match status" value="1"/>
</dbReference>
<comment type="similarity">
    <text evidence="1">Belongs to the NDUFAF4 family.</text>
</comment>
<proteinExistence type="inferred from homology"/>